<protein>
    <recommendedName>
        <fullName evidence="4">Uroporphyrinogen-III C-methyltransferase</fullName>
    </recommendedName>
</protein>
<organism evidence="2 3">
    <name type="scientific">Candidatus Methylopumilus turicensis</name>
    <dbReference type="NCBI Taxonomy" id="1581680"/>
    <lineage>
        <taxon>Bacteria</taxon>
        <taxon>Pseudomonadati</taxon>
        <taxon>Pseudomonadota</taxon>
        <taxon>Betaproteobacteria</taxon>
        <taxon>Nitrosomonadales</taxon>
        <taxon>Methylophilaceae</taxon>
        <taxon>Candidatus Methylopumilus</taxon>
    </lineage>
</organism>
<keyword evidence="1" id="KW-0472">Membrane</keyword>
<dbReference type="HOGENOM" id="CLU_036381_0_0_4"/>
<keyword evidence="1" id="KW-1133">Transmembrane helix</keyword>
<dbReference type="KEGG" id="mbac:BN1209_0020"/>
<accession>A0A0B7IXC1</accession>
<dbReference type="OrthoDB" id="9787650at2"/>
<feature type="transmembrane region" description="Helical" evidence="1">
    <location>
        <begin position="29"/>
        <end position="47"/>
    </location>
</feature>
<dbReference type="Pfam" id="PF04375">
    <property type="entry name" value="HemX"/>
    <property type="match status" value="1"/>
</dbReference>
<dbReference type="EMBL" id="LN794158">
    <property type="protein sequence ID" value="CEN55081.1"/>
    <property type="molecule type" value="Genomic_DNA"/>
</dbReference>
<dbReference type="AlphaFoldDB" id="A0A0B7IXC1"/>
<proteinExistence type="predicted"/>
<evidence type="ECO:0000313" key="3">
    <source>
        <dbReference type="Proteomes" id="UP000056322"/>
    </source>
</evidence>
<name>A0A0B7IXC1_9PROT</name>
<evidence type="ECO:0000256" key="1">
    <source>
        <dbReference type="SAM" id="Phobius"/>
    </source>
</evidence>
<gene>
    <name evidence="2" type="ORF">BN1209_0020</name>
</gene>
<evidence type="ECO:0008006" key="4">
    <source>
        <dbReference type="Google" id="ProtNLM"/>
    </source>
</evidence>
<reference evidence="3" key="1">
    <citation type="submission" date="2014-12" db="EMBL/GenBank/DDBJ databases">
        <authorList>
            <person name="Salcher M.M."/>
        </authorList>
    </citation>
    <scope>NUCLEOTIDE SEQUENCE [LARGE SCALE GENOMIC DNA]</scope>
    <source>
        <strain evidence="3">MMS-10A-171</strain>
    </source>
</reference>
<dbReference type="STRING" id="1581680.BN1209_0020"/>
<dbReference type="PANTHER" id="PTHR38043:SF1">
    <property type="entry name" value="PROTEIN HEMX"/>
    <property type="match status" value="1"/>
</dbReference>
<dbReference type="PANTHER" id="PTHR38043">
    <property type="entry name" value="PROTEIN HEMX"/>
    <property type="match status" value="1"/>
</dbReference>
<dbReference type="RefSeq" id="WP_045750425.1">
    <property type="nucleotide sequence ID" value="NZ_LN794158.1"/>
</dbReference>
<keyword evidence="3" id="KW-1185">Reference proteome</keyword>
<dbReference type="InterPro" id="IPR007470">
    <property type="entry name" value="HemX"/>
</dbReference>
<evidence type="ECO:0000313" key="2">
    <source>
        <dbReference type="EMBL" id="CEN55081.1"/>
    </source>
</evidence>
<keyword evidence="1" id="KW-0812">Transmembrane</keyword>
<sequence>MNQESNNDQASAMNTEQVSDQSLSRRLKLALGLSLFAVMAVILLWLSSIKNIQNLEHDLAIKLDTFNEKNMQSLALAKNADTRSAEIAARAEILEEKYTESFDQQAALKALYQELANNREERMLSDVEQLLVIANQQLQLAGNIKPALLALQAADTRLQGFDSQKAVQLRKSINQDIQRLQNLPLADLTSISLKLGNLSQRVDQLALVSDRHPNSAQNKIAPDTSNNPWRKLTQEIWQDIKGMIRIERIDRPELPLLTQEQTFFLRENIKLHLLTARIALLRHDEVTYKSDLAAAQSAISLHFDGRESLTQNTLLEIKALTSNHISTELPDIEQSLRLLNLYKLSFVPALAREPKSKRLP</sequence>
<dbReference type="Proteomes" id="UP000056322">
    <property type="component" value="Chromosome 1"/>
</dbReference>